<organism evidence="2 3">
    <name type="scientific">Ornithinimicrobium kibberense</name>
    <dbReference type="NCBI Taxonomy" id="282060"/>
    <lineage>
        <taxon>Bacteria</taxon>
        <taxon>Bacillati</taxon>
        <taxon>Actinomycetota</taxon>
        <taxon>Actinomycetes</taxon>
        <taxon>Micrococcales</taxon>
        <taxon>Ornithinimicrobiaceae</taxon>
        <taxon>Ornithinimicrobium</taxon>
    </lineage>
</organism>
<proteinExistence type="predicted"/>
<dbReference type="Pfam" id="PF12028">
    <property type="entry name" value="DUF3515"/>
    <property type="match status" value="1"/>
</dbReference>
<keyword evidence="3" id="KW-1185">Reference proteome</keyword>
<feature type="signal peptide" evidence="1">
    <location>
        <begin position="1"/>
        <end position="20"/>
    </location>
</feature>
<gene>
    <name evidence="2" type="ORF">ACFFN0_01830</name>
</gene>
<dbReference type="RefSeq" id="WP_141337522.1">
    <property type="nucleotide sequence ID" value="NZ_JBHMAX010000002.1"/>
</dbReference>
<dbReference type="EMBL" id="JBHMAX010000002">
    <property type="protein sequence ID" value="MFB9730778.1"/>
    <property type="molecule type" value="Genomic_DNA"/>
</dbReference>
<reference evidence="2 3" key="1">
    <citation type="submission" date="2024-09" db="EMBL/GenBank/DDBJ databases">
        <authorList>
            <person name="Sun Q."/>
            <person name="Mori K."/>
        </authorList>
    </citation>
    <scope>NUCLEOTIDE SEQUENCE [LARGE SCALE GENOMIC DNA]</scope>
    <source>
        <strain evidence="2 3">JCM 12763</strain>
    </source>
</reference>
<dbReference type="Proteomes" id="UP001589613">
    <property type="component" value="Unassembled WGS sequence"/>
</dbReference>
<evidence type="ECO:0000256" key="1">
    <source>
        <dbReference type="SAM" id="SignalP"/>
    </source>
</evidence>
<protein>
    <submittedName>
        <fullName evidence="2">DUF3515 family protein</fullName>
    </submittedName>
</protein>
<evidence type="ECO:0000313" key="2">
    <source>
        <dbReference type="EMBL" id="MFB9730778.1"/>
    </source>
</evidence>
<evidence type="ECO:0000313" key="3">
    <source>
        <dbReference type="Proteomes" id="UP001589613"/>
    </source>
</evidence>
<name>A0ABV5UYZ9_9MICO</name>
<dbReference type="InterPro" id="IPR021903">
    <property type="entry name" value="DUF3515"/>
</dbReference>
<feature type="chain" id="PRO_5046044269" evidence="1">
    <location>
        <begin position="21"/>
        <end position="158"/>
    </location>
</feature>
<comment type="caution">
    <text evidence="2">The sequence shown here is derived from an EMBL/GenBank/DDBJ whole genome shotgun (WGS) entry which is preliminary data.</text>
</comment>
<sequence length="158" mass="16637">MHRRRVLTVLPALAVLPLLAGCGEQPVRAAPFDRSDSPECRRVAAHWPGTVAGLEPRVTAVQSVGVAAWGDPPVVARCGKNPPGPTTDPCIDVSGVDWVATELEDGTMFTTFGRDPALEVLVPSEHGTAPLLLPAFEEAARQVPQDQGRCVAVDDADG</sequence>
<accession>A0ABV5UYZ9</accession>
<keyword evidence="1" id="KW-0732">Signal</keyword>
<dbReference type="PROSITE" id="PS51257">
    <property type="entry name" value="PROKAR_LIPOPROTEIN"/>
    <property type="match status" value="1"/>
</dbReference>